<accession>A0ABV7LCR8</accession>
<name>A0ABV7LCR8_9HYPH</name>
<proteinExistence type="predicted"/>
<dbReference type="Proteomes" id="UP001595536">
    <property type="component" value="Unassembled WGS sequence"/>
</dbReference>
<keyword evidence="2" id="KW-1185">Reference proteome</keyword>
<gene>
    <name evidence="1" type="ORF">ACFOEX_04940</name>
</gene>
<dbReference type="EMBL" id="JBHRUV010000019">
    <property type="protein sequence ID" value="MFC3265710.1"/>
    <property type="molecule type" value="Genomic_DNA"/>
</dbReference>
<dbReference type="RefSeq" id="WP_376830916.1">
    <property type="nucleotide sequence ID" value="NZ_JBHLWR010000006.1"/>
</dbReference>
<sequence>MTSAPALPLSSRAEVATASASKYLQQLCKHFGHKVEATFDAHNGRVTFPMGTCELAASDAALVMRLAAADAQALERLKQVMASHLVRFAFREELTVTWSDG</sequence>
<dbReference type="PIRSF" id="PIRSF028291">
    <property type="entry name" value="UCP028291"/>
    <property type="match status" value="1"/>
</dbReference>
<organism evidence="1 2">
    <name type="scientific">Camelimonas abortus</name>
    <dbReference type="NCBI Taxonomy" id="1017184"/>
    <lineage>
        <taxon>Bacteria</taxon>
        <taxon>Pseudomonadati</taxon>
        <taxon>Pseudomonadota</taxon>
        <taxon>Alphaproteobacteria</taxon>
        <taxon>Hyphomicrobiales</taxon>
        <taxon>Chelatococcaceae</taxon>
        <taxon>Camelimonas</taxon>
    </lineage>
</organism>
<evidence type="ECO:0000313" key="2">
    <source>
        <dbReference type="Proteomes" id="UP001595536"/>
    </source>
</evidence>
<dbReference type="InterPro" id="IPR014543">
    <property type="entry name" value="UCP028291"/>
</dbReference>
<protein>
    <submittedName>
        <fullName evidence="1">DUF2218 domain-containing protein</fullName>
    </submittedName>
</protein>
<dbReference type="Pfam" id="PF09981">
    <property type="entry name" value="DUF2218"/>
    <property type="match status" value="1"/>
</dbReference>
<evidence type="ECO:0000313" key="1">
    <source>
        <dbReference type="EMBL" id="MFC3265710.1"/>
    </source>
</evidence>
<comment type="caution">
    <text evidence="1">The sequence shown here is derived from an EMBL/GenBank/DDBJ whole genome shotgun (WGS) entry which is preliminary data.</text>
</comment>
<reference evidence="2" key="1">
    <citation type="journal article" date="2019" name="Int. J. Syst. Evol. Microbiol.">
        <title>The Global Catalogue of Microorganisms (GCM) 10K type strain sequencing project: providing services to taxonomists for standard genome sequencing and annotation.</title>
        <authorList>
            <consortium name="The Broad Institute Genomics Platform"/>
            <consortium name="The Broad Institute Genome Sequencing Center for Infectious Disease"/>
            <person name="Wu L."/>
            <person name="Ma J."/>
        </authorList>
    </citation>
    <scope>NUCLEOTIDE SEQUENCE [LARGE SCALE GENOMIC DNA]</scope>
    <source>
        <strain evidence="2">CCM 7941</strain>
    </source>
</reference>
<dbReference type="Gene3D" id="3.30.310.50">
    <property type="entry name" value="Alpha-D-phosphohexomutase, C-terminal domain"/>
    <property type="match status" value="1"/>
</dbReference>